<evidence type="ECO:0000313" key="9">
    <source>
        <dbReference type="EMBL" id="TGJ83360.1"/>
    </source>
</evidence>
<dbReference type="CDD" id="cd03124">
    <property type="entry name" value="alpha_CA_prokaryotic_like"/>
    <property type="match status" value="1"/>
</dbReference>
<dbReference type="Pfam" id="PF00194">
    <property type="entry name" value="Carb_anhydrase"/>
    <property type="match status" value="1"/>
</dbReference>
<protein>
    <recommendedName>
        <fullName evidence="2">carbonic anhydrase</fullName>
        <ecNumber evidence="2">4.2.1.1</ecNumber>
    </recommendedName>
</protein>
<gene>
    <name evidence="9" type="ORF">E0Z10_g5385</name>
</gene>
<keyword evidence="4" id="KW-0862">Zinc</keyword>
<evidence type="ECO:0000256" key="5">
    <source>
        <dbReference type="ARBA" id="ARBA00023239"/>
    </source>
</evidence>
<evidence type="ECO:0000256" key="2">
    <source>
        <dbReference type="ARBA" id="ARBA00012925"/>
    </source>
</evidence>
<dbReference type="EC" id="4.2.1.1" evidence="2"/>
<dbReference type="Proteomes" id="UP000297716">
    <property type="component" value="Unassembled WGS sequence"/>
</dbReference>
<comment type="caution">
    <text evidence="9">The sequence shown here is derived from an EMBL/GenBank/DDBJ whole genome shotgun (WGS) entry which is preliminary data.</text>
</comment>
<comment type="catalytic activity">
    <reaction evidence="6">
        <text>hydrogencarbonate + H(+) = CO2 + H2O</text>
        <dbReference type="Rhea" id="RHEA:10748"/>
        <dbReference type="ChEBI" id="CHEBI:15377"/>
        <dbReference type="ChEBI" id="CHEBI:15378"/>
        <dbReference type="ChEBI" id="CHEBI:16526"/>
        <dbReference type="ChEBI" id="CHEBI:17544"/>
        <dbReference type="EC" id="4.2.1.1"/>
    </reaction>
</comment>
<accession>A0A4Z0YW14</accession>
<evidence type="ECO:0000256" key="4">
    <source>
        <dbReference type="ARBA" id="ARBA00022833"/>
    </source>
</evidence>
<dbReference type="GO" id="GO:0004089">
    <property type="term" value="F:carbonate dehydratase activity"/>
    <property type="evidence" value="ECO:0007669"/>
    <property type="project" value="UniProtKB-EC"/>
</dbReference>
<dbReference type="AlphaFoldDB" id="A0A4Z0YW14"/>
<feature type="domain" description="Alpha-carbonic anhydrase" evidence="8">
    <location>
        <begin position="40"/>
        <end position="288"/>
    </location>
</feature>
<evidence type="ECO:0000256" key="3">
    <source>
        <dbReference type="ARBA" id="ARBA00022723"/>
    </source>
</evidence>
<evidence type="ECO:0000259" key="8">
    <source>
        <dbReference type="PROSITE" id="PS51144"/>
    </source>
</evidence>
<dbReference type="GO" id="GO:0008270">
    <property type="term" value="F:zinc ion binding"/>
    <property type="evidence" value="ECO:0007669"/>
    <property type="project" value="InterPro"/>
</dbReference>
<evidence type="ECO:0000256" key="6">
    <source>
        <dbReference type="ARBA" id="ARBA00048348"/>
    </source>
</evidence>
<keyword evidence="7" id="KW-0732">Signal</keyword>
<dbReference type="InterPro" id="IPR041891">
    <property type="entry name" value="Alpha_CA_prokaryot-like"/>
</dbReference>
<comment type="similarity">
    <text evidence="1">Belongs to the alpha-carbonic anhydrase family.</text>
</comment>
<feature type="signal peptide" evidence="7">
    <location>
        <begin position="1"/>
        <end position="20"/>
    </location>
</feature>
<dbReference type="OrthoDB" id="429145at2759"/>
<dbReference type="PANTHER" id="PTHR18952:SF265">
    <property type="entry name" value="CARBONIC ANHYDRASE"/>
    <property type="match status" value="1"/>
</dbReference>
<dbReference type="InterPro" id="IPR023561">
    <property type="entry name" value="Carbonic_anhydrase_a-class"/>
</dbReference>
<dbReference type="Gene3D" id="3.10.200.10">
    <property type="entry name" value="Alpha carbonic anhydrase"/>
    <property type="match status" value="1"/>
</dbReference>
<dbReference type="SUPFAM" id="SSF51069">
    <property type="entry name" value="Carbonic anhydrase"/>
    <property type="match status" value="1"/>
</dbReference>
<proteinExistence type="inferred from homology"/>
<keyword evidence="3" id="KW-0479">Metal-binding</keyword>
<sequence>MATLPRTLLLLAAAITPVFGFCGSRTHLDRRAEGEAVPVAAFGYVGAGGPVMWHQLSPANAICATGSNQSPINMVAGSFNLVPGNNLTVSLPADIPDGATFENLGSTIEVVMEGLGGTLELNDLEYELLQFHFHHPSEHVNNGVSMPMEMHMVFSHETQLAVIGVYIDLVDSVSSNATGILRRSTPSTMLETIFSAIDGVAAPGSTSKTPAFSMTELSDLLATTDFQRYSGSLTTPPCSEGVEWSVPTAKLVLSTETFAKVRNVVGFNSRFPQNTPGLANLIAMSKLL</sequence>
<evidence type="ECO:0000313" key="10">
    <source>
        <dbReference type="Proteomes" id="UP000297716"/>
    </source>
</evidence>
<name>A0A4Z0YW14_9PEZI</name>
<feature type="chain" id="PRO_5021186633" description="carbonic anhydrase" evidence="7">
    <location>
        <begin position="21"/>
        <end position="288"/>
    </location>
</feature>
<keyword evidence="5" id="KW-0456">Lyase</keyword>
<reference evidence="9 10" key="1">
    <citation type="submission" date="2019-03" db="EMBL/GenBank/DDBJ databases">
        <title>Draft genome sequence of Xylaria hypoxylon DSM 108379, a ubiquitous saprotrophic-parasitic fungi on hardwood.</title>
        <authorList>
            <person name="Buettner E."/>
            <person name="Leonhardt S."/>
            <person name="Gebauer A.M."/>
            <person name="Liers C."/>
            <person name="Hofrichter M."/>
            <person name="Kellner H."/>
        </authorList>
    </citation>
    <scope>NUCLEOTIDE SEQUENCE [LARGE SCALE GENOMIC DNA]</scope>
    <source>
        <strain evidence="9 10">DSM 108379</strain>
    </source>
</reference>
<dbReference type="InterPro" id="IPR036398">
    <property type="entry name" value="CA_dom_sf"/>
</dbReference>
<evidence type="ECO:0000256" key="7">
    <source>
        <dbReference type="SAM" id="SignalP"/>
    </source>
</evidence>
<dbReference type="STRING" id="37992.A0A4Z0YW14"/>
<dbReference type="InterPro" id="IPR001148">
    <property type="entry name" value="CA_dom"/>
</dbReference>
<dbReference type="SMART" id="SM01057">
    <property type="entry name" value="Carb_anhydrase"/>
    <property type="match status" value="1"/>
</dbReference>
<dbReference type="EMBL" id="SKBN01000096">
    <property type="protein sequence ID" value="TGJ83360.1"/>
    <property type="molecule type" value="Genomic_DNA"/>
</dbReference>
<organism evidence="9 10">
    <name type="scientific">Xylaria hypoxylon</name>
    <dbReference type="NCBI Taxonomy" id="37992"/>
    <lineage>
        <taxon>Eukaryota</taxon>
        <taxon>Fungi</taxon>
        <taxon>Dikarya</taxon>
        <taxon>Ascomycota</taxon>
        <taxon>Pezizomycotina</taxon>
        <taxon>Sordariomycetes</taxon>
        <taxon>Xylariomycetidae</taxon>
        <taxon>Xylariales</taxon>
        <taxon>Xylariaceae</taxon>
        <taxon>Xylaria</taxon>
    </lineage>
</organism>
<dbReference type="PROSITE" id="PS51144">
    <property type="entry name" value="ALPHA_CA_2"/>
    <property type="match status" value="1"/>
</dbReference>
<dbReference type="PANTHER" id="PTHR18952">
    <property type="entry name" value="CARBONIC ANHYDRASE"/>
    <property type="match status" value="1"/>
</dbReference>
<evidence type="ECO:0000256" key="1">
    <source>
        <dbReference type="ARBA" id="ARBA00010718"/>
    </source>
</evidence>
<keyword evidence="10" id="KW-1185">Reference proteome</keyword>